<comment type="caution">
    <text evidence="1">The sequence shown here is derived from an EMBL/GenBank/DDBJ whole genome shotgun (WGS) entry which is preliminary data.</text>
</comment>
<accession>A0A3A4R5A3</accession>
<dbReference type="AlphaFoldDB" id="A0A3A4R5A3"/>
<evidence type="ECO:0000313" key="2">
    <source>
        <dbReference type="Proteomes" id="UP000266426"/>
    </source>
</evidence>
<protein>
    <submittedName>
        <fullName evidence="1">DUF4276 family protein</fullName>
    </submittedName>
</protein>
<dbReference type="Pfam" id="PF14103">
    <property type="entry name" value="DUF4276"/>
    <property type="match status" value="1"/>
</dbReference>
<dbReference type="Proteomes" id="UP000266426">
    <property type="component" value="Unassembled WGS sequence"/>
</dbReference>
<dbReference type="InterPro" id="IPR025455">
    <property type="entry name" value="DUF4276"/>
</dbReference>
<gene>
    <name evidence="1" type="ORF">C4541_01950</name>
</gene>
<reference evidence="1 2" key="1">
    <citation type="journal article" date="2017" name="ISME J.">
        <title>Energy and carbon metabolisms in a deep terrestrial subsurface fluid microbial community.</title>
        <authorList>
            <person name="Momper L."/>
            <person name="Jungbluth S.P."/>
            <person name="Lee M.D."/>
            <person name="Amend J.P."/>
        </authorList>
    </citation>
    <scope>NUCLEOTIDE SEQUENCE [LARGE SCALE GENOMIC DNA]</scope>
    <source>
        <strain evidence="1">SURF_26</strain>
    </source>
</reference>
<name>A0A3A4R5A3_9BACT</name>
<sequence length="215" mass="24762">MINFEFLLEEQSAKEALEIILPKIIPPDRASFSLHGFNGKGDLLRKLERRLTGYRAWINDSYKIIILIDSDNDDCHALKHQMEQLCRNANLFTKTYKNHDNSFSSITRIAIKELESWFLGAPYAIKAAYPRVPEKTISRLNSLNPDTIKRKPSTMLLSCLQDGGYYKIAYLPKVEVAKNISLHMDPMHNRSTSFKVFIKAITDFFSEDANQLNLF</sequence>
<evidence type="ECO:0000313" key="1">
    <source>
        <dbReference type="EMBL" id="RJP61390.1"/>
    </source>
</evidence>
<proteinExistence type="predicted"/>
<organism evidence="1 2">
    <name type="scientific">Candidatus Auribacter fodinae</name>
    <dbReference type="NCBI Taxonomy" id="2093366"/>
    <lineage>
        <taxon>Bacteria</taxon>
        <taxon>Pseudomonadati</taxon>
        <taxon>Candidatus Auribacterota</taxon>
        <taxon>Candidatus Auribacteria</taxon>
        <taxon>Candidatus Auribacterales</taxon>
        <taxon>Candidatus Auribacteraceae</taxon>
        <taxon>Candidatus Auribacter</taxon>
    </lineage>
</organism>
<dbReference type="EMBL" id="QZJZ01000013">
    <property type="protein sequence ID" value="RJP61390.1"/>
    <property type="molecule type" value="Genomic_DNA"/>
</dbReference>